<dbReference type="AlphaFoldDB" id="A0AA38LM36"/>
<keyword evidence="4" id="KW-1185">Reference proteome</keyword>
<protein>
    <submittedName>
        <fullName evidence="3">Uncharacterized protein</fullName>
    </submittedName>
</protein>
<organism evidence="3 4">
    <name type="scientific">Taxus chinensis</name>
    <name type="common">Chinese yew</name>
    <name type="synonym">Taxus wallichiana var. chinensis</name>
    <dbReference type="NCBI Taxonomy" id="29808"/>
    <lineage>
        <taxon>Eukaryota</taxon>
        <taxon>Viridiplantae</taxon>
        <taxon>Streptophyta</taxon>
        <taxon>Embryophyta</taxon>
        <taxon>Tracheophyta</taxon>
        <taxon>Spermatophyta</taxon>
        <taxon>Pinopsida</taxon>
        <taxon>Pinidae</taxon>
        <taxon>Conifers II</taxon>
        <taxon>Cupressales</taxon>
        <taxon>Taxaceae</taxon>
        <taxon>Taxus</taxon>
    </lineage>
</organism>
<gene>
    <name evidence="3" type="ORF">KI387_006540</name>
</gene>
<dbReference type="InterPro" id="IPR001005">
    <property type="entry name" value="SANT/Myb"/>
</dbReference>
<proteinExistence type="predicted"/>
<evidence type="ECO:0000259" key="1">
    <source>
        <dbReference type="PROSITE" id="PS50090"/>
    </source>
</evidence>
<reference evidence="3 4" key="1">
    <citation type="journal article" date="2021" name="Nat. Plants">
        <title>The Taxus genome provides insights into paclitaxel biosynthesis.</title>
        <authorList>
            <person name="Xiong X."/>
            <person name="Gou J."/>
            <person name="Liao Q."/>
            <person name="Li Y."/>
            <person name="Zhou Q."/>
            <person name="Bi G."/>
            <person name="Li C."/>
            <person name="Du R."/>
            <person name="Wang X."/>
            <person name="Sun T."/>
            <person name="Guo L."/>
            <person name="Liang H."/>
            <person name="Lu P."/>
            <person name="Wu Y."/>
            <person name="Zhang Z."/>
            <person name="Ro D.K."/>
            <person name="Shang Y."/>
            <person name="Huang S."/>
            <person name="Yan J."/>
        </authorList>
    </citation>
    <scope>NUCLEOTIDE SEQUENCE [LARGE SCALE GENOMIC DNA]</scope>
    <source>
        <strain evidence="3">Ta-2019</strain>
    </source>
</reference>
<comment type="caution">
    <text evidence="3">The sequence shown here is derived from an EMBL/GenBank/DDBJ whole genome shotgun (WGS) entry which is preliminary data.</text>
</comment>
<dbReference type="Pfam" id="PF00249">
    <property type="entry name" value="Myb_DNA-binding"/>
    <property type="match status" value="1"/>
</dbReference>
<dbReference type="PROSITE" id="PS50090">
    <property type="entry name" value="MYB_LIKE"/>
    <property type="match status" value="1"/>
</dbReference>
<dbReference type="CDD" id="cd00167">
    <property type="entry name" value="SANT"/>
    <property type="match status" value="1"/>
</dbReference>
<dbReference type="SUPFAM" id="SSF46689">
    <property type="entry name" value="Homeodomain-like"/>
    <property type="match status" value="1"/>
</dbReference>
<dbReference type="Proteomes" id="UP000824469">
    <property type="component" value="Unassembled WGS sequence"/>
</dbReference>
<evidence type="ECO:0000313" key="4">
    <source>
        <dbReference type="Proteomes" id="UP000824469"/>
    </source>
</evidence>
<name>A0AA38LM36_TAXCH</name>
<dbReference type="EMBL" id="JAHRHJ020000002">
    <property type="protein sequence ID" value="KAH9326362.1"/>
    <property type="molecule type" value="Genomic_DNA"/>
</dbReference>
<dbReference type="PROSITE" id="PS51294">
    <property type="entry name" value="HTH_MYB"/>
    <property type="match status" value="1"/>
</dbReference>
<dbReference type="Gene3D" id="1.10.10.60">
    <property type="entry name" value="Homeodomain-like"/>
    <property type="match status" value="1"/>
</dbReference>
<dbReference type="InterPro" id="IPR009057">
    <property type="entry name" value="Homeodomain-like_sf"/>
</dbReference>
<evidence type="ECO:0000313" key="3">
    <source>
        <dbReference type="EMBL" id="KAH9326362.1"/>
    </source>
</evidence>
<dbReference type="InterPro" id="IPR017930">
    <property type="entry name" value="Myb_dom"/>
</dbReference>
<evidence type="ECO:0000259" key="2">
    <source>
        <dbReference type="PROSITE" id="PS51294"/>
    </source>
</evidence>
<accession>A0AA38LM36</accession>
<feature type="domain" description="Myb-like" evidence="1">
    <location>
        <begin position="12"/>
        <end position="54"/>
    </location>
</feature>
<feature type="domain" description="HTH myb-type" evidence="2">
    <location>
        <begin position="12"/>
        <end position="54"/>
    </location>
</feature>
<dbReference type="OMA" id="EDWQELP"/>
<feature type="non-terminal residue" evidence="3">
    <location>
        <position position="54"/>
    </location>
</feature>
<sequence length="54" mass="6152">MANITLAVTKQDEKIKKGPWTLVEDMLLTSYVTIHGAGRWDVLAKEAVRCHVKW</sequence>